<dbReference type="Proteomes" id="UP000755667">
    <property type="component" value="Unassembled WGS sequence"/>
</dbReference>
<protein>
    <recommendedName>
        <fullName evidence="6">Tetratricopeptide repeat protein</fullName>
    </recommendedName>
</protein>
<evidence type="ECO:0000256" key="1">
    <source>
        <dbReference type="SAM" id="Phobius"/>
    </source>
</evidence>
<dbReference type="GeneID" id="62639363"/>
<keyword evidence="5" id="KW-1185">Reference proteome</keyword>
<dbReference type="EMBL" id="JAFBXF010000014">
    <property type="protein sequence ID" value="MBM2418953.1"/>
    <property type="molecule type" value="Genomic_DNA"/>
</dbReference>
<reference evidence="2 5" key="1">
    <citation type="submission" date="2021-01" db="EMBL/GenBank/DDBJ databases">
        <title>Diatom-associated Roseobacters Show Island Model of Population Structure.</title>
        <authorList>
            <person name="Qu L."/>
            <person name="Feng X."/>
            <person name="Chen Y."/>
            <person name="Li L."/>
            <person name="Wang X."/>
            <person name="Hu Z."/>
            <person name="Wang H."/>
            <person name="Luo H."/>
        </authorList>
    </citation>
    <scope>NUCLEOTIDE SEQUENCE</scope>
    <source>
        <strain evidence="3 5">CC28-63</strain>
        <strain evidence="2">CC28-69</strain>
    </source>
</reference>
<dbReference type="AlphaFoldDB" id="A0A9Q2S6M5"/>
<feature type="transmembrane region" description="Helical" evidence="1">
    <location>
        <begin position="12"/>
        <end position="31"/>
    </location>
</feature>
<keyword evidence="1" id="KW-0472">Membrane</keyword>
<organism evidence="2 4">
    <name type="scientific">Marivita cryptomonadis</name>
    <dbReference type="NCBI Taxonomy" id="505252"/>
    <lineage>
        <taxon>Bacteria</taxon>
        <taxon>Pseudomonadati</taxon>
        <taxon>Pseudomonadota</taxon>
        <taxon>Alphaproteobacteria</taxon>
        <taxon>Rhodobacterales</taxon>
        <taxon>Roseobacteraceae</taxon>
        <taxon>Marivita</taxon>
    </lineage>
</organism>
<dbReference type="RefSeq" id="WP_085627634.1">
    <property type="nucleotide sequence ID" value="NZ_JAFBWU010000014.1"/>
</dbReference>
<gene>
    <name evidence="2" type="ORF">JQX41_18345</name>
    <name evidence="3" type="ORF">JQX48_18365</name>
</gene>
<evidence type="ECO:0000313" key="4">
    <source>
        <dbReference type="Proteomes" id="UP000755667"/>
    </source>
</evidence>
<evidence type="ECO:0000313" key="2">
    <source>
        <dbReference type="EMBL" id="MBM2414282.1"/>
    </source>
</evidence>
<comment type="caution">
    <text evidence="2">The sequence shown here is derived from an EMBL/GenBank/DDBJ whole genome shotgun (WGS) entry which is preliminary data.</text>
</comment>
<evidence type="ECO:0000313" key="3">
    <source>
        <dbReference type="EMBL" id="MBM2418953.1"/>
    </source>
</evidence>
<sequence>MQSLTRQIGLGLCIGVFMVFWLSIMIAAFSARECRGTDNPPETKLKYCERSLKYGGWMRFIPIERAEGSILHLERGIALAALGMENEAVTSFQRALNDVGATSGTRKDDLLVRIAQENGVEIQQAWNKALNTQ</sequence>
<accession>A0A9Q2S6M5</accession>
<keyword evidence="1" id="KW-0812">Transmembrane</keyword>
<evidence type="ECO:0008006" key="6">
    <source>
        <dbReference type="Google" id="ProtNLM"/>
    </source>
</evidence>
<name>A0A9Q2S6M5_9RHOB</name>
<evidence type="ECO:0000313" key="5">
    <source>
        <dbReference type="Proteomes" id="UP000809440"/>
    </source>
</evidence>
<dbReference type="EMBL" id="JAFBXE010000014">
    <property type="protein sequence ID" value="MBM2414282.1"/>
    <property type="molecule type" value="Genomic_DNA"/>
</dbReference>
<proteinExistence type="predicted"/>
<dbReference type="OrthoDB" id="7859633at2"/>
<dbReference type="Proteomes" id="UP000809440">
    <property type="component" value="Unassembled WGS sequence"/>
</dbReference>
<keyword evidence="1" id="KW-1133">Transmembrane helix</keyword>